<sequence length="994" mass="108964">MAKTTRHLTLPVDPGSYRFLPIVKAREKFPSLPPGKLSSPSEKVDVLQRCVDRLQAHGVDLQGVTAHELASGNLKSTLMLMTNIRKKYDMDYTEQDMMGDRASLGSPHPSRSAPSNPGKGSSSQHPSGGTQSGARPAIGSRRPPPSDDIIPGTIRHSNASHLVAQNRNTDVGRSPALERRVNVNLRSQERNPALGGRSGVVNGAFNYEEGELLSPPVPLPPRARSVLGGAQSPGVQGGYSREGEDNGEHSYVPSRPTDSAIYGSRPTSAQSRTQQPPAPDTGNKPPQIPPKYFPPPQYSPYCGVEGTGETTNPTAAPANDMRSACSKLYTTTNYTQMNGTCSPHPVPKYPSGIYSNVHTRQTPSGSSGSPQSYSSQLSPTLKRHDADRLRRYSQQSSPQEEEWKPIPPSVSHNQFSSNQVQKCVSGDMTPTTQRRVSGDMTPTSHRRGSCVTFSDGNGMHTNSLTKGQSRENSPSYRLADAQTRHSPVRTSTGENRIVNFSNGQDVHCSSLERRRGNWSSSPAPPNRSSSKAQGNKQEVSDMRRTVGNLANAECARTGVSFSVNTNTGVPKSGGQLSSEQQYNGQQMSPGSRRPPVSSTAKVGAGKQLSPRSQLPPGSTYGNPTSDTKKLYTSLATDDDDNFSVSSMSDTPPLPPLSPDNTPPTTPPRSPRHKSAVHLPTPDVINSATKDSTKRHSAKKSGGQVSLKTWDGRGKRVNPGKPARGTRSKSAGPRVVRSYGMLEDLAESEDFDGSTTNLSNTEDGGEETTLTSREMRTMRRKMEGLEAMYQEMLKAVGLDREYGPGSRQSISSASSMARSTRRFGRQQQQHRHHRELKQVNKRFARLESHVVTLARSVAHLSSEVHSQNALRQDIEALKVDIQDVRKDVKVVGGKTPLNEWERFRGWVPSLTNPKRVKKLTKFFGQEPPLLHIFLRKLNYEKYIPKFDAEKITMVELPYMTEEMLQKIGIPLGPSRRILQEAQMCFRQENFNIYIV</sequence>
<name>A0AAD9KHR2_RIDPI</name>
<feature type="compositionally biased region" description="Pro residues" evidence="1">
    <location>
        <begin position="286"/>
        <end position="298"/>
    </location>
</feature>
<feature type="region of interest" description="Disordered" evidence="1">
    <location>
        <begin position="216"/>
        <end position="306"/>
    </location>
</feature>
<dbReference type="Pfam" id="PF00536">
    <property type="entry name" value="SAM_1"/>
    <property type="match status" value="1"/>
</dbReference>
<feature type="compositionally biased region" description="Polar residues" evidence="1">
    <location>
        <begin position="410"/>
        <end position="443"/>
    </location>
</feature>
<dbReference type="CDD" id="cd09487">
    <property type="entry name" value="SAM_superfamily"/>
    <property type="match status" value="1"/>
</dbReference>
<feature type="compositionally biased region" description="Polar residues" evidence="1">
    <location>
        <begin position="609"/>
        <end position="625"/>
    </location>
</feature>
<dbReference type="InterPro" id="IPR001660">
    <property type="entry name" value="SAM"/>
</dbReference>
<feature type="region of interest" description="Disordered" evidence="1">
    <location>
        <begin position="352"/>
        <end position="541"/>
    </location>
</feature>
<feature type="region of interest" description="Disordered" evidence="1">
    <location>
        <begin position="98"/>
        <end position="177"/>
    </location>
</feature>
<proteinExistence type="predicted"/>
<feature type="compositionally biased region" description="Polar residues" evidence="1">
    <location>
        <begin position="265"/>
        <end position="275"/>
    </location>
</feature>
<protein>
    <recommendedName>
        <fullName evidence="2">SAM domain-containing protein</fullName>
    </recommendedName>
</protein>
<evidence type="ECO:0000313" key="3">
    <source>
        <dbReference type="EMBL" id="KAK2171377.1"/>
    </source>
</evidence>
<dbReference type="Gene3D" id="1.10.150.50">
    <property type="entry name" value="Transcription Factor, Ets-1"/>
    <property type="match status" value="1"/>
</dbReference>
<feature type="compositionally biased region" description="Polar residues" evidence="1">
    <location>
        <begin position="112"/>
        <end position="133"/>
    </location>
</feature>
<feature type="region of interest" description="Disordered" evidence="1">
    <location>
        <begin position="562"/>
        <end position="769"/>
    </location>
</feature>
<keyword evidence="4" id="KW-1185">Reference proteome</keyword>
<dbReference type="SUPFAM" id="SSF47769">
    <property type="entry name" value="SAM/Pointed domain"/>
    <property type="match status" value="1"/>
</dbReference>
<feature type="compositionally biased region" description="Low complexity" evidence="1">
    <location>
        <begin position="361"/>
        <end position="380"/>
    </location>
</feature>
<evidence type="ECO:0000259" key="2">
    <source>
        <dbReference type="SMART" id="SM00454"/>
    </source>
</evidence>
<evidence type="ECO:0000313" key="4">
    <source>
        <dbReference type="Proteomes" id="UP001209878"/>
    </source>
</evidence>
<organism evidence="3 4">
    <name type="scientific">Ridgeia piscesae</name>
    <name type="common">Tubeworm</name>
    <dbReference type="NCBI Taxonomy" id="27915"/>
    <lineage>
        <taxon>Eukaryota</taxon>
        <taxon>Metazoa</taxon>
        <taxon>Spiralia</taxon>
        <taxon>Lophotrochozoa</taxon>
        <taxon>Annelida</taxon>
        <taxon>Polychaeta</taxon>
        <taxon>Sedentaria</taxon>
        <taxon>Canalipalpata</taxon>
        <taxon>Sabellida</taxon>
        <taxon>Siboglinidae</taxon>
        <taxon>Ridgeia</taxon>
    </lineage>
</organism>
<feature type="compositionally biased region" description="Pro residues" evidence="1">
    <location>
        <begin position="651"/>
        <end position="668"/>
    </location>
</feature>
<comment type="caution">
    <text evidence="3">The sequence shown here is derived from an EMBL/GenBank/DDBJ whole genome shotgun (WGS) entry which is preliminary data.</text>
</comment>
<dbReference type="Proteomes" id="UP001209878">
    <property type="component" value="Unassembled WGS sequence"/>
</dbReference>
<dbReference type="EMBL" id="JAODUO010001073">
    <property type="protein sequence ID" value="KAK2171377.1"/>
    <property type="molecule type" value="Genomic_DNA"/>
</dbReference>
<dbReference type="SMART" id="SM00454">
    <property type="entry name" value="SAM"/>
    <property type="match status" value="1"/>
</dbReference>
<dbReference type="InterPro" id="IPR013761">
    <property type="entry name" value="SAM/pointed_sf"/>
</dbReference>
<reference evidence="3" key="1">
    <citation type="journal article" date="2023" name="Mol. Biol. Evol.">
        <title>Third-Generation Sequencing Reveals the Adaptive Role of the Epigenome in Three Deep-Sea Polychaetes.</title>
        <authorList>
            <person name="Perez M."/>
            <person name="Aroh O."/>
            <person name="Sun Y."/>
            <person name="Lan Y."/>
            <person name="Juniper S.K."/>
            <person name="Young C.R."/>
            <person name="Angers B."/>
            <person name="Qian P.Y."/>
        </authorList>
    </citation>
    <scope>NUCLEOTIDE SEQUENCE</scope>
    <source>
        <strain evidence="3">R07B-5</strain>
    </source>
</reference>
<feature type="compositionally biased region" description="Polar residues" evidence="1">
    <location>
        <begin position="155"/>
        <end position="171"/>
    </location>
</feature>
<feature type="compositionally biased region" description="Polar residues" evidence="1">
    <location>
        <begin position="752"/>
        <end position="769"/>
    </location>
</feature>
<feature type="compositionally biased region" description="Polar residues" evidence="1">
    <location>
        <begin position="562"/>
        <end position="589"/>
    </location>
</feature>
<feature type="compositionally biased region" description="Polar residues" evidence="1">
    <location>
        <begin position="451"/>
        <end position="475"/>
    </location>
</feature>
<dbReference type="AlphaFoldDB" id="A0AAD9KHR2"/>
<gene>
    <name evidence="3" type="ORF">NP493_1068g02010</name>
</gene>
<feature type="domain" description="SAM" evidence="2">
    <location>
        <begin position="922"/>
        <end position="986"/>
    </location>
</feature>
<accession>A0AAD9KHR2</accession>
<evidence type="ECO:0000256" key="1">
    <source>
        <dbReference type="SAM" id="MobiDB-lite"/>
    </source>
</evidence>
<feature type="compositionally biased region" description="Polar residues" evidence="1">
    <location>
        <begin position="484"/>
        <end position="504"/>
    </location>
</feature>